<reference evidence="2" key="1">
    <citation type="journal article" date="2021" name="ISME J.">
        <title>Genomic evolution of the class Acidithiobacillia: deep-branching Proteobacteria living in extreme acidic conditions.</title>
        <authorList>
            <person name="Moya-Beltran A."/>
            <person name="Beard S."/>
            <person name="Rojas-Villalobos C."/>
            <person name="Issotta F."/>
            <person name="Gallardo Y."/>
            <person name="Ulloa R."/>
            <person name="Giaveno A."/>
            <person name="Degli Esposti M."/>
            <person name="Johnson D.B."/>
            <person name="Quatrini R."/>
        </authorList>
    </citation>
    <scope>NUCLEOTIDE SEQUENCE</scope>
    <source>
        <strain evidence="2">VAN18-1</strain>
    </source>
</reference>
<name>A0AAE2YRG3_9PROT</name>
<feature type="domain" description="Metallo-beta-lactamase" evidence="1">
    <location>
        <begin position="34"/>
        <end position="223"/>
    </location>
</feature>
<sequence>MRIRFLGTGSSAGTPQIGCDCAVCRSADRRNQRSRASILVEEQDTRILIDTGPDLRMQMLRADVRHLDAVFYTHFHADHINGIDDLRAFNFLDKRVISCFADARTARELEERFRYCFLPPDPGWAKPSLSMTGITAKQQVGTITVLPVPVLHGNLPIYGYRFGGAAYLTDLKTIPEESYALLQDLDLLILDCLREEEHPTHVNLAESLALAVRIGARQTLLTHMTHDLDYQKLCSVLPENIAPAYDGLEWRI</sequence>
<dbReference type="PANTHER" id="PTHR42663:SF6">
    <property type="entry name" value="HYDROLASE C777.06C-RELATED"/>
    <property type="match status" value="1"/>
</dbReference>
<comment type="caution">
    <text evidence="2">The sequence shown here is derived from an EMBL/GenBank/DDBJ whole genome shotgun (WGS) entry which is preliminary data.</text>
</comment>
<organism evidence="2 3">
    <name type="scientific">Igneacidithiobacillus copahuensis</name>
    <dbReference type="NCBI Taxonomy" id="2724909"/>
    <lineage>
        <taxon>Bacteria</taxon>
        <taxon>Pseudomonadati</taxon>
        <taxon>Pseudomonadota</taxon>
        <taxon>Acidithiobacillia</taxon>
        <taxon>Acidithiobacillales</taxon>
        <taxon>Acidithiobacillaceae</taxon>
        <taxon>Igneacidithiobacillus</taxon>
    </lineage>
</organism>
<keyword evidence="3" id="KW-1185">Reference proteome</keyword>
<dbReference type="PANTHER" id="PTHR42663">
    <property type="entry name" value="HYDROLASE C777.06C-RELATED-RELATED"/>
    <property type="match status" value="1"/>
</dbReference>
<dbReference type="InterPro" id="IPR036866">
    <property type="entry name" value="RibonucZ/Hydroxyglut_hydro"/>
</dbReference>
<dbReference type="Proteomes" id="UP001197378">
    <property type="component" value="Unassembled WGS sequence"/>
</dbReference>
<dbReference type="RefSeq" id="WP_215870934.1">
    <property type="nucleotide sequence ID" value="NZ_JAAXYO010000165.1"/>
</dbReference>
<protein>
    <submittedName>
        <fullName evidence="2">MBL fold metallo-hydrolase</fullName>
    </submittedName>
</protein>
<dbReference type="Gene3D" id="3.60.15.10">
    <property type="entry name" value="Ribonuclease Z/Hydroxyacylglutathione hydrolase-like"/>
    <property type="match status" value="1"/>
</dbReference>
<evidence type="ECO:0000259" key="1">
    <source>
        <dbReference type="SMART" id="SM00849"/>
    </source>
</evidence>
<gene>
    <name evidence="2" type="ORF">HFQ13_11730</name>
</gene>
<dbReference type="InterPro" id="IPR001279">
    <property type="entry name" value="Metallo-B-lactamas"/>
</dbReference>
<dbReference type="AlphaFoldDB" id="A0AAE2YRG3"/>
<accession>A0AAE2YRG3</accession>
<proteinExistence type="predicted"/>
<dbReference type="Pfam" id="PF12706">
    <property type="entry name" value="Lactamase_B_2"/>
    <property type="match status" value="1"/>
</dbReference>
<dbReference type="SMART" id="SM00849">
    <property type="entry name" value="Lactamase_B"/>
    <property type="match status" value="1"/>
</dbReference>
<evidence type="ECO:0000313" key="3">
    <source>
        <dbReference type="Proteomes" id="UP001197378"/>
    </source>
</evidence>
<dbReference type="CDD" id="cd16279">
    <property type="entry name" value="metallo-hydrolase-like_MBL-fold"/>
    <property type="match status" value="1"/>
</dbReference>
<dbReference type="SUPFAM" id="SSF56281">
    <property type="entry name" value="Metallo-hydrolase/oxidoreductase"/>
    <property type="match status" value="1"/>
</dbReference>
<evidence type="ECO:0000313" key="2">
    <source>
        <dbReference type="EMBL" id="MBU2788860.1"/>
    </source>
</evidence>
<dbReference type="EMBL" id="JAAXYO010000165">
    <property type="protein sequence ID" value="MBU2788860.1"/>
    <property type="molecule type" value="Genomic_DNA"/>
</dbReference>